<evidence type="ECO:0000256" key="2">
    <source>
        <dbReference type="SAM" id="MobiDB-lite"/>
    </source>
</evidence>
<dbReference type="Gene3D" id="3.30.70.330">
    <property type="match status" value="1"/>
</dbReference>
<dbReference type="Proteomes" id="UP001472677">
    <property type="component" value="Unassembled WGS sequence"/>
</dbReference>
<evidence type="ECO:0000313" key="5">
    <source>
        <dbReference type="Proteomes" id="UP001472677"/>
    </source>
</evidence>
<dbReference type="InterPro" id="IPR000504">
    <property type="entry name" value="RRM_dom"/>
</dbReference>
<keyword evidence="5" id="KW-1185">Reference proteome</keyword>
<dbReference type="PROSITE" id="PS50102">
    <property type="entry name" value="RRM"/>
    <property type="match status" value="1"/>
</dbReference>
<dbReference type="Pfam" id="PF00076">
    <property type="entry name" value="RRM_1"/>
    <property type="match status" value="1"/>
</dbReference>
<evidence type="ECO:0000256" key="1">
    <source>
        <dbReference type="PROSITE-ProRule" id="PRU00176"/>
    </source>
</evidence>
<name>A0ABR2GEG6_9ROSI</name>
<gene>
    <name evidence="4" type="ORF">V6N12_051134</name>
</gene>
<dbReference type="CDD" id="cd00590">
    <property type="entry name" value="RRM_SF"/>
    <property type="match status" value="1"/>
</dbReference>
<sequence length="470" mass="53200">MKFRSYVGEEKKENGRNNAGEWKRATNKRQGVTIFVEFVSKRIHRAALMEAFSEYGRVLDVYMAYYNKKRYSRKYTFAFVRFARWEDAARAVVRGNNRRMDGFHVKVYFDKKYQESCGKDMVSSCRSQQELASTIKYNSKVVKGRSFKDALLGITIPEETGGLPMAVWHATVIESIASKWGRVISIDADTLERNKFDYARVLLGVSSITDVPKDATVVLNGDKFFIRMSSSKFEDNRCWINGGSSVDSMDEEDRCRFEDLPREFNEVEAEVSLVNGNIETDPKKLCTVGSPWTMENSGGTKLKDSKPQEVLETNEPKAVDHWNDVPIVDGSDLSVPSSGFSESMGPVVDNETGLFTIKPRVLKNTQMISPCLLRPKEVKTKSQKALSYIALTQSGSKVIRALQNYSSPKSTTIKVNASVSEGVAVKEDELEIEAAKCLEVCNVSELYFKATNEEVRRRFKIMGKRDRSHR</sequence>
<dbReference type="PANTHER" id="PTHR48034">
    <property type="entry name" value="TRANSFORMER-2 SEX-DETERMINING PROTEIN-RELATED"/>
    <property type="match status" value="1"/>
</dbReference>
<protein>
    <recommendedName>
        <fullName evidence="3">RRM domain-containing protein</fullName>
    </recommendedName>
</protein>
<proteinExistence type="predicted"/>
<dbReference type="SUPFAM" id="SSF54928">
    <property type="entry name" value="RNA-binding domain, RBD"/>
    <property type="match status" value="1"/>
</dbReference>
<dbReference type="InterPro" id="IPR012677">
    <property type="entry name" value="Nucleotide-bd_a/b_plait_sf"/>
</dbReference>
<dbReference type="InterPro" id="IPR035979">
    <property type="entry name" value="RBD_domain_sf"/>
</dbReference>
<comment type="caution">
    <text evidence="4">The sequence shown here is derived from an EMBL/GenBank/DDBJ whole genome shotgun (WGS) entry which is preliminary data.</text>
</comment>
<organism evidence="4 5">
    <name type="scientific">Hibiscus sabdariffa</name>
    <name type="common">roselle</name>
    <dbReference type="NCBI Taxonomy" id="183260"/>
    <lineage>
        <taxon>Eukaryota</taxon>
        <taxon>Viridiplantae</taxon>
        <taxon>Streptophyta</taxon>
        <taxon>Embryophyta</taxon>
        <taxon>Tracheophyta</taxon>
        <taxon>Spermatophyta</taxon>
        <taxon>Magnoliopsida</taxon>
        <taxon>eudicotyledons</taxon>
        <taxon>Gunneridae</taxon>
        <taxon>Pentapetalae</taxon>
        <taxon>rosids</taxon>
        <taxon>malvids</taxon>
        <taxon>Malvales</taxon>
        <taxon>Malvaceae</taxon>
        <taxon>Malvoideae</taxon>
        <taxon>Hibiscus</taxon>
    </lineage>
</organism>
<feature type="domain" description="RRM" evidence="3">
    <location>
        <begin position="32"/>
        <end position="112"/>
    </location>
</feature>
<accession>A0ABR2GEG6</accession>
<evidence type="ECO:0000259" key="3">
    <source>
        <dbReference type="PROSITE" id="PS50102"/>
    </source>
</evidence>
<dbReference type="InterPro" id="IPR050441">
    <property type="entry name" value="RBM"/>
</dbReference>
<dbReference type="SMART" id="SM00360">
    <property type="entry name" value="RRM"/>
    <property type="match status" value="1"/>
</dbReference>
<evidence type="ECO:0000313" key="4">
    <source>
        <dbReference type="EMBL" id="KAK8601296.1"/>
    </source>
</evidence>
<reference evidence="4 5" key="1">
    <citation type="journal article" date="2024" name="G3 (Bethesda)">
        <title>Genome assembly of Hibiscus sabdariffa L. provides insights into metabolisms of medicinal natural products.</title>
        <authorList>
            <person name="Kim T."/>
        </authorList>
    </citation>
    <scope>NUCLEOTIDE SEQUENCE [LARGE SCALE GENOMIC DNA]</scope>
    <source>
        <strain evidence="4">TK-2024</strain>
        <tissue evidence="4">Old leaves</tissue>
    </source>
</reference>
<dbReference type="EMBL" id="JBBPBM010000001">
    <property type="protein sequence ID" value="KAK8601296.1"/>
    <property type="molecule type" value="Genomic_DNA"/>
</dbReference>
<keyword evidence="1" id="KW-0694">RNA-binding</keyword>
<feature type="region of interest" description="Disordered" evidence="2">
    <location>
        <begin position="1"/>
        <end position="23"/>
    </location>
</feature>